<keyword evidence="4" id="KW-1185">Reference proteome</keyword>
<dbReference type="RefSeq" id="WP_016664119.1">
    <property type="nucleotide sequence ID" value="NZ_CP023482.1"/>
</dbReference>
<keyword evidence="1" id="KW-0472">Membrane</keyword>
<evidence type="ECO:0000259" key="2">
    <source>
        <dbReference type="Pfam" id="PF02517"/>
    </source>
</evidence>
<protein>
    <submittedName>
        <fullName evidence="3">CPBP family intramembrane metalloprotease</fullName>
    </submittedName>
</protein>
<dbReference type="Proteomes" id="UP000815698">
    <property type="component" value="Chromosome"/>
</dbReference>
<evidence type="ECO:0000313" key="4">
    <source>
        <dbReference type="Proteomes" id="UP000815698"/>
    </source>
</evidence>
<name>A0ABM6PPW6_9MICO</name>
<evidence type="ECO:0000256" key="1">
    <source>
        <dbReference type="SAM" id="Phobius"/>
    </source>
</evidence>
<accession>A0ABM6PPW6</accession>
<dbReference type="InterPro" id="IPR003675">
    <property type="entry name" value="Rce1/LyrA-like_dom"/>
</dbReference>
<feature type="domain" description="CAAX prenyl protease 2/Lysostaphin resistance protein A-like" evidence="2">
    <location>
        <begin position="4"/>
        <end position="97"/>
    </location>
</feature>
<feature type="transmembrane region" description="Helical" evidence="1">
    <location>
        <begin position="35"/>
        <end position="54"/>
    </location>
</feature>
<dbReference type="EMBL" id="CP023482">
    <property type="protein sequence ID" value="ATH96979.1"/>
    <property type="molecule type" value="Genomic_DNA"/>
</dbReference>
<organism evidence="3 4">
    <name type="scientific">Dermabacter jinjuensis</name>
    <dbReference type="NCBI Taxonomy" id="1667168"/>
    <lineage>
        <taxon>Bacteria</taxon>
        <taxon>Bacillati</taxon>
        <taxon>Actinomycetota</taxon>
        <taxon>Actinomycetes</taxon>
        <taxon>Micrococcales</taxon>
        <taxon>Dermabacteraceae</taxon>
        <taxon>Dermabacter</taxon>
    </lineage>
</organism>
<reference evidence="3 4" key="1">
    <citation type="journal article" date="2016" name="Int. J. Syst. Evol. Microbiol.">
        <title>Dermabacter jinjuensis sp. nov., a novel species of the genus Dermabacter isolated from a clinical specimen.</title>
        <authorList>
            <person name="Park Y.K."/>
            <person name="Lee K.M."/>
            <person name="Lee W.K."/>
            <person name="Cho M.J."/>
            <person name="Lee H.S."/>
            <person name="Cho Y.G."/>
            <person name="Lee Y.C."/>
            <person name="Lee W.K."/>
            <person name="Seong W.K."/>
            <person name="Hwang K.J."/>
        </authorList>
    </citation>
    <scope>NUCLEOTIDE SEQUENCE [LARGE SCALE GENOMIC DNA]</scope>
    <source>
        <strain evidence="3 4">32T</strain>
    </source>
</reference>
<keyword evidence="3" id="KW-0482">Metalloprotease</keyword>
<evidence type="ECO:0000313" key="3">
    <source>
        <dbReference type="EMBL" id="ATH96979.1"/>
    </source>
</evidence>
<keyword evidence="3" id="KW-0645">Protease</keyword>
<proteinExistence type="predicted"/>
<keyword evidence="3" id="KW-0378">Hydrolase</keyword>
<keyword evidence="1" id="KW-1133">Transmembrane helix</keyword>
<dbReference type="GeneID" id="74907973"/>
<dbReference type="Pfam" id="PF02517">
    <property type="entry name" value="Rce1-like"/>
    <property type="match status" value="1"/>
</dbReference>
<keyword evidence="1" id="KW-0812">Transmembrane</keyword>
<feature type="transmembrane region" description="Helical" evidence="1">
    <location>
        <begin position="111"/>
        <end position="129"/>
    </location>
</feature>
<dbReference type="GO" id="GO:0008237">
    <property type="term" value="F:metallopeptidase activity"/>
    <property type="evidence" value="ECO:0007669"/>
    <property type="project" value="UniProtKB-KW"/>
</dbReference>
<gene>
    <name evidence="3" type="ORF">COP05_07705</name>
</gene>
<feature type="transmembrane region" description="Helical" evidence="1">
    <location>
        <begin position="66"/>
        <end position="91"/>
    </location>
</feature>
<sequence>MAAAYLSLWIAVGFNEEIWFRGLLLAALRGRGDRFAIVAGAVIFALLHLGNIFTGQPVVYIVGQQALALLVGIVLAGMVIACRSLWIGIIWHAVYDYAAWLTGDSVDTAGLISLFGTLALLAVQAVWWWPRTTQAEAE</sequence>